<dbReference type="GO" id="GO:0016705">
    <property type="term" value="F:oxidoreductase activity, acting on paired donors, with incorporation or reduction of molecular oxygen"/>
    <property type="evidence" value="ECO:0007669"/>
    <property type="project" value="InterPro"/>
</dbReference>
<dbReference type="InterPro" id="IPR001128">
    <property type="entry name" value="Cyt_P450"/>
</dbReference>
<dbReference type="Pfam" id="PF00067">
    <property type="entry name" value="p450"/>
    <property type="match status" value="1"/>
</dbReference>
<dbReference type="PANTHER" id="PTHR47955:SF15">
    <property type="entry name" value="CYTOCHROME P450 71A2-LIKE"/>
    <property type="match status" value="1"/>
</dbReference>
<comment type="caution">
    <text evidence="4">The sequence shown here is derived from an EMBL/GenBank/DDBJ whole genome shotgun (WGS) entry which is preliminary data.</text>
</comment>
<evidence type="ECO:0000313" key="4">
    <source>
        <dbReference type="EMBL" id="RDX73310.1"/>
    </source>
</evidence>
<name>A0A371F4S3_MUCPR</name>
<protein>
    <submittedName>
        <fullName evidence="4">Psoralen synthase</fullName>
    </submittedName>
</protein>
<dbReference type="GO" id="GO:0005506">
    <property type="term" value="F:iron ion binding"/>
    <property type="evidence" value="ECO:0007669"/>
    <property type="project" value="InterPro"/>
</dbReference>
<keyword evidence="2" id="KW-0479">Metal-binding</keyword>
<evidence type="ECO:0000313" key="5">
    <source>
        <dbReference type="Proteomes" id="UP000257109"/>
    </source>
</evidence>
<evidence type="ECO:0000256" key="2">
    <source>
        <dbReference type="ARBA" id="ARBA00022723"/>
    </source>
</evidence>
<dbReference type="Gene3D" id="1.10.630.10">
    <property type="entry name" value="Cytochrome P450"/>
    <property type="match status" value="1"/>
</dbReference>
<evidence type="ECO:0000256" key="1">
    <source>
        <dbReference type="ARBA" id="ARBA00010617"/>
    </source>
</evidence>
<dbReference type="SUPFAM" id="SSF48264">
    <property type="entry name" value="Cytochrome P450"/>
    <property type="match status" value="1"/>
</dbReference>
<dbReference type="InterPro" id="IPR036396">
    <property type="entry name" value="Cyt_P450_sf"/>
</dbReference>
<dbReference type="InterPro" id="IPR002401">
    <property type="entry name" value="Cyt_P450_E_grp-I"/>
</dbReference>
<accession>A0A371F4S3</accession>
<reference evidence="4" key="1">
    <citation type="submission" date="2018-05" db="EMBL/GenBank/DDBJ databases">
        <title>Draft genome of Mucuna pruriens seed.</title>
        <authorList>
            <person name="Nnadi N.E."/>
            <person name="Vos R."/>
            <person name="Hasami M.H."/>
            <person name="Devisetty U.K."/>
            <person name="Aguiy J.C."/>
        </authorList>
    </citation>
    <scope>NUCLEOTIDE SEQUENCE [LARGE SCALE GENOMIC DNA]</scope>
    <source>
        <strain evidence="4">JCA_2017</strain>
    </source>
</reference>
<keyword evidence="5" id="KW-1185">Reference proteome</keyword>
<organism evidence="4 5">
    <name type="scientific">Mucuna pruriens</name>
    <name type="common">Velvet bean</name>
    <name type="synonym">Dolichos pruriens</name>
    <dbReference type="NCBI Taxonomy" id="157652"/>
    <lineage>
        <taxon>Eukaryota</taxon>
        <taxon>Viridiplantae</taxon>
        <taxon>Streptophyta</taxon>
        <taxon>Embryophyta</taxon>
        <taxon>Tracheophyta</taxon>
        <taxon>Spermatophyta</taxon>
        <taxon>Magnoliopsida</taxon>
        <taxon>eudicotyledons</taxon>
        <taxon>Gunneridae</taxon>
        <taxon>Pentapetalae</taxon>
        <taxon>rosids</taxon>
        <taxon>fabids</taxon>
        <taxon>Fabales</taxon>
        <taxon>Fabaceae</taxon>
        <taxon>Papilionoideae</taxon>
        <taxon>50 kb inversion clade</taxon>
        <taxon>NPAAA clade</taxon>
        <taxon>indigoferoid/millettioid clade</taxon>
        <taxon>Phaseoleae</taxon>
        <taxon>Mucuna</taxon>
    </lineage>
</organism>
<keyword evidence="3" id="KW-0408">Iron</keyword>
<dbReference type="Proteomes" id="UP000257109">
    <property type="component" value="Unassembled WGS sequence"/>
</dbReference>
<dbReference type="PANTHER" id="PTHR47955">
    <property type="entry name" value="CYTOCHROME P450 FAMILY 71 PROTEIN"/>
    <property type="match status" value="1"/>
</dbReference>
<feature type="non-terminal residue" evidence="4">
    <location>
        <position position="1"/>
    </location>
</feature>
<dbReference type="EMBL" id="QJKJ01010569">
    <property type="protein sequence ID" value="RDX73310.1"/>
    <property type="molecule type" value="Genomic_DNA"/>
</dbReference>
<comment type="similarity">
    <text evidence="1">Belongs to the cytochrome P450 family.</text>
</comment>
<evidence type="ECO:0000256" key="3">
    <source>
        <dbReference type="ARBA" id="ARBA00023004"/>
    </source>
</evidence>
<proteinExistence type="inferred from homology"/>
<dbReference type="OrthoDB" id="1055148at2759"/>
<dbReference type="GO" id="GO:0020037">
    <property type="term" value="F:heme binding"/>
    <property type="evidence" value="ECO:0007669"/>
    <property type="project" value="InterPro"/>
</dbReference>
<dbReference type="GO" id="GO:0004497">
    <property type="term" value="F:monooxygenase activity"/>
    <property type="evidence" value="ECO:0007669"/>
    <property type="project" value="InterPro"/>
</dbReference>
<gene>
    <name evidence="4" type="primary">CYP71AJ1</name>
    <name evidence="4" type="ORF">CR513_47103</name>
</gene>
<dbReference type="PRINTS" id="PR00463">
    <property type="entry name" value="EP450I"/>
</dbReference>
<dbReference type="AlphaFoldDB" id="A0A371F4S3"/>
<dbReference type="STRING" id="157652.A0A371F4S3"/>
<sequence>MHYWKAVIKETFPITSPVPLLVSRESMQDSKVMGYNIAIGTQVLAIGRDPSYWDQPQEFQLERFLNSSIDIKGHDFHVIPFGSRRRGFPGMMFAMVVHDLIVANLVHQFNLAVLGGVVGDQALDMTKSAGLSFIKKFPLVVVASPHI</sequence>